<evidence type="ECO:0000313" key="1">
    <source>
        <dbReference type="EMBL" id="SUZ63456.1"/>
    </source>
</evidence>
<dbReference type="InterPro" id="IPR036188">
    <property type="entry name" value="FAD/NAD-bd_sf"/>
</dbReference>
<reference evidence="1" key="1">
    <citation type="submission" date="2018-05" db="EMBL/GenBank/DDBJ databases">
        <authorList>
            <person name="Lanie J.A."/>
            <person name="Ng W.-L."/>
            <person name="Kazmierczak K.M."/>
            <person name="Andrzejewski T.M."/>
            <person name="Davidsen T.M."/>
            <person name="Wayne K.J."/>
            <person name="Tettelin H."/>
            <person name="Glass J.I."/>
            <person name="Rusch D."/>
            <person name="Podicherti R."/>
            <person name="Tsui H.-C.T."/>
            <person name="Winkler M.E."/>
        </authorList>
    </citation>
    <scope>NUCLEOTIDE SEQUENCE</scope>
</reference>
<dbReference type="PANTHER" id="PTHR10668">
    <property type="entry name" value="PHYTOENE DEHYDROGENASE"/>
    <property type="match status" value="1"/>
</dbReference>
<organism evidence="1">
    <name type="scientific">marine metagenome</name>
    <dbReference type="NCBI Taxonomy" id="408172"/>
    <lineage>
        <taxon>unclassified sequences</taxon>
        <taxon>metagenomes</taxon>
        <taxon>ecological metagenomes</taxon>
    </lineage>
</organism>
<dbReference type="Gene3D" id="3.50.50.60">
    <property type="entry name" value="FAD/NAD(P)-binding domain"/>
    <property type="match status" value="1"/>
</dbReference>
<dbReference type="PANTHER" id="PTHR10668:SF103">
    <property type="entry name" value="PYRIDINE NUCLEOTIDE-DISULFIDE OXIDOREDUCTASE DOMAIN-CONTAINING PROTEIN 2"/>
    <property type="match status" value="1"/>
</dbReference>
<dbReference type="SUPFAM" id="SSF51905">
    <property type="entry name" value="FAD/NAD(P)-binding domain"/>
    <property type="match status" value="1"/>
</dbReference>
<evidence type="ECO:0008006" key="2">
    <source>
        <dbReference type="Google" id="ProtNLM"/>
    </source>
</evidence>
<dbReference type="EMBL" id="UINC01000916">
    <property type="protein sequence ID" value="SUZ63456.1"/>
    <property type="molecule type" value="Genomic_DNA"/>
</dbReference>
<dbReference type="AlphaFoldDB" id="A0A381P920"/>
<dbReference type="Pfam" id="PF13450">
    <property type="entry name" value="NAD_binding_8"/>
    <property type="match status" value="1"/>
</dbReference>
<sequence>MKKIVIIGGGINGLIAANYLAKEKYDVTVVEKKSFTGGACIKDSAVIQNKKIDFAYGATVLGMMPDFIFSETGLDKLIETFYPKTPKLVYFPDSKKSTRIFQNNKELDVELEQEWGEKGDTLGFKNDENKVINYIQHIYKNAISPSIEHAEKFLGKDLTDLWVRGSAKDLLDHYFTSEKTKLYMGMTVIESGPASIYDPGTAFTIPLMDSGSVFSGYWGYVKNGIWKISENLTEINKNIGVKFSLNSNIENINTEKGLISYNSNGVKNELNYDHLLFATDPKVPGELLNNETIKSKNSKFNYLGSSGKVTAFFKSPVKWVESNKNPEYDTSFRFFFSTNTLEEFETASQNASKKIADYCPGYIQVYGEGGAQRKMNNDEHLDKIILFTKNLSFDKSAEKIDDVKEKIISRVMPHIKNPEDLVFSKFLTPKDLNETFYFPEGNIDHMTLDGNQNFDKRTFSSNANNFYKYYDFDNIYYCGAGSFPCGSVAGTPGYMCAKQLIRSDK</sequence>
<accession>A0A381P920</accession>
<gene>
    <name evidence="1" type="ORF">METZ01_LOCUS16310</name>
</gene>
<proteinExistence type="predicted"/>
<protein>
    <recommendedName>
        <fullName evidence="2">Amine oxidase domain-containing protein</fullName>
    </recommendedName>
</protein>
<name>A0A381P920_9ZZZZ</name>